<dbReference type="Gene3D" id="2.40.30.170">
    <property type="match status" value="1"/>
</dbReference>
<accession>A0A425XXP6</accession>
<keyword evidence="2" id="KW-0813">Transport</keyword>
<reference evidence="4 5" key="1">
    <citation type="submission" date="2018-07" db="EMBL/GenBank/DDBJ databases">
        <title>Draft genome sequence of Ancylomarina sp. M1P.</title>
        <authorList>
            <person name="Yadav S."/>
            <person name="Villanueva L."/>
            <person name="Damste J.S.S."/>
        </authorList>
    </citation>
    <scope>NUCLEOTIDE SEQUENCE [LARGE SCALE GENOMIC DNA]</scope>
    <source>
        <strain evidence="4 5">M1P</strain>
    </source>
</reference>
<keyword evidence="5" id="KW-1185">Reference proteome</keyword>
<dbReference type="AlphaFoldDB" id="A0A425XXP6"/>
<dbReference type="SUPFAM" id="SSF111369">
    <property type="entry name" value="HlyD-like secretion proteins"/>
    <property type="match status" value="1"/>
</dbReference>
<dbReference type="GO" id="GO:0030313">
    <property type="term" value="C:cell envelope"/>
    <property type="evidence" value="ECO:0007669"/>
    <property type="project" value="TreeGrafter"/>
</dbReference>
<protein>
    <submittedName>
        <fullName evidence="4">Efflux RND transporter periplasmic adaptor subunit</fullName>
    </submittedName>
</protein>
<name>A0A425XXP6_9BACT</name>
<evidence type="ECO:0000256" key="1">
    <source>
        <dbReference type="ARBA" id="ARBA00009477"/>
    </source>
</evidence>
<dbReference type="Proteomes" id="UP000285794">
    <property type="component" value="Unassembled WGS sequence"/>
</dbReference>
<evidence type="ECO:0000259" key="3">
    <source>
        <dbReference type="Pfam" id="PF25973"/>
    </source>
</evidence>
<dbReference type="NCBIfam" id="TIGR01730">
    <property type="entry name" value="RND_mfp"/>
    <property type="match status" value="1"/>
</dbReference>
<dbReference type="InterPro" id="IPR058647">
    <property type="entry name" value="BSH_CzcB-like"/>
</dbReference>
<dbReference type="PANTHER" id="PTHR30097:SF4">
    <property type="entry name" value="SLR6042 PROTEIN"/>
    <property type="match status" value="1"/>
</dbReference>
<dbReference type="GO" id="GO:0015679">
    <property type="term" value="P:plasma membrane copper ion transport"/>
    <property type="evidence" value="ECO:0007669"/>
    <property type="project" value="TreeGrafter"/>
</dbReference>
<gene>
    <name evidence="4" type="ORF">DWB61_14885</name>
</gene>
<dbReference type="PROSITE" id="PS51257">
    <property type="entry name" value="PROKAR_LIPOPROTEIN"/>
    <property type="match status" value="1"/>
</dbReference>
<dbReference type="EMBL" id="QQWG01000019">
    <property type="protein sequence ID" value="RRG19497.1"/>
    <property type="molecule type" value="Genomic_DNA"/>
</dbReference>
<dbReference type="Gene3D" id="2.40.420.20">
    <property type="match status" value="1"/>
</dbReference>
<dbReference type="PANTHER" id="PTHR30097">
    <property type="entry name" value="CATION EFFLUX SYSTEM PROTEIN CUSB"/>
    <property type="match status" value="1"/>
</dbReference>
<sequence>MKENQITILILLVLSLFACQNKTIQQDDMGLDNTNLISITKEQFNSDKMEIGTTSLYCFQEEIDCNGFIKAAPEGCAKISTPISGIIKSIKFKSGDFVTKGQVLCEINSNELIDIQQDFIETEVKLKVVKADYDRYLSLFKEKITAEKDFLKIESDFKVLMAKKQALNSKLHILQLDVSRIRDGNLYTALPLKAPISGYIIKQQLMLGQFIEQNQQLIEQVDINKLQLEISIFEKDVNQLELGQTIHFKNIGGGEMNYQAKLISIGKGLDTDSKSILCLASIEKNIKAKLIHGSYIQAKITTNEKDAIALPSNAITKLGNEHFVLVVNNRDNENYSFRKEKVKIGCISKGYTEILGTNDLGKVLLKGVYNISVE</sequence>
<dbReference type="GO" id="GO:0022857">
    <property type="term" value="F:transmembrane transporter activity"/>
    <property type="evidence" value="ECO:0007669"/>
    <property type="project" value="InterPro"/>
</dbReference>
<dbReference type="RefSeq" id="WP_125031681.1">
    <property type="nucleotide sequence ID" value="NZ_JAPXVP010000017.1"/>
</dbReference>
<organism evidence="4 5">
    <name type="scientific">Ancylomarina euxinus</name>
    <dbReference type="NCBI Taxonomy" id="2283627"/>
    <lineage>
        <taxon>Bacteria</taxon>
        <taxon>Pseudomonadati</taxon>
        <taxon>Bacteroidota</taxon>
        <taxon>Bacteroidia</taxon>
        <taxon>Marinilabiliales</taxon>
        <taxon>Marinifilaceae</taxon>
        <taxon>Ancylomarina</taxon>
    </lineage>
</organism>
<dbReference type="InterPro" id="IPR051909">
    <property type="entry name" value="MFP_Cation_Efflux"/>
</dbReference>
<comment type="similarity">
    <text evidence="1">Belongs to the membrane fusion protein (MFP) (TC 8.A.1) family.</text>
</comment>
<dbReference type="OrthoDB" id="9814657at2"/>
<dbReference type="GO" id="GO:0016020">
    <property type="term" value="C:membrane"/>
    <property type="evidence" value="ECO:0007669"/>
    <property type="project" value="InterPro"/>
</dbReference>
<proteinExistence type="inferred from homology"/>
<dbReference type="Gene3D" id="2.40.50.100">
    <property type="match status" value="1"/>
</dbReference>
<evidence type="ECO:0000313" key="5">
    <source>
        <dbReference type="Proteomes" id="UP000285794"/>
    </source>
</evidence>
<dbReference type="GO" id="GO:0060003">
    <property type="term" value="P:copper ion export"/>
    <property type="evidence" value="ECO:0007669"/>
    <property type="project" value="TreeGrafter"/>
</dbReference>
<comment type="caution">
    <text evidence="4">The sequence shown here is derived from an EMBL/GenBank/DDBJ whole genome shotgun (WGS) entry which is preliminary data.</text>
</comment>
<evidence type="ECO:0000256" key="2">
    <source>
        <dbReference type="ARBA" id="ARBA00022448"/>
    </source>
</evidence>
<dbReference type="InterPro" id="IPR006143">
    <property type="entry name" value="RND_pump_MFP"/>
</dbReference>
<dbReference type="Pfam" id="PF25973">
    <property type="entry name" value="BSH_CzcB"/>
    <property type="match status" value="1"/>
</dbReference>
<feature type="domain" description="CzcB-like barrel-sandwich hybrid" evidence="3">
    <location>
        <begin position="77"/>
        <end position="218"/>
    </location>
</feature>
<dbReference type="Gene3D" id="1.10.287.470">
    <property type="entry name" value="Helix hairpin bin"/>
    <property type="match status" value="1"/>
</dbReference>
<evidence type="ECO:0000313" key="4">
    <source>
        <dbReference type="EMBL" id="RRG19497.1"/>
    </source>
</evidence>